<proteinExistence type="predicted"/>
<dbReference type="EMBL" id="JAXOVC010000008">
    <property type="protein sequence ID" value="KAK4497918.1"/>
    <property type="molecule type" value="Genomic_DNA"/>
</dbReference>
<feature type="compositionally biased region" description="Basic and acidic residues" evidence="1">
    <location>
        <begin position="203"/>
        <end position="214"/>
    </location>
</feature>
<evidence type="ECO:0000313" key="3">
    <source>
        <dbReference type="Proteomes" id="UP001305779"/>
    </source>
</evidence>
<feature type="compositionally biased region" description="Basic and acidic residues" evidence="1">
    <location>
        <begin position="504"/>
        <end position="533"/>
    </location>
</feature>
<sequence>MSESQATFEPDMDAFWESWDKQQAWKKKKEAIHEAWRKTQRDKMDSSKRTFYLEMQESLPARLKFKEDQNLYPEYLPVDKQKSFPLEKVYGGKQAYRGGDRPRFKKANGRALTPGDRTSALIVLSDPKADGELVAFGYPFRAIQRDFAEDPAASHRRNPANDNETHKQPAGDVDDSSSEDGDDEIRPKNEDKPLSLEEEEEQSKELKFTGEHQTKLSMDVDQDPSQPSGASPEDHSTDVGKLNPKWIKVMFKPDSQRPRVRLVFHLDRGTNEREVAIDIYGQHLMATEDSIGIEMSTTKQSRVLQGLPNGEELELLDRNLATLAKDDSLWRTDVHLTKPGSYEIMGVTQEEATAIRKKDSSQLNDGERLLNALSVNRVLSIFVQAPSSEHTALQPFFEYFATVMYAAAHLGNFWWYALVTNGERDAIQQSDYPFNQVPVPRWMIKRWRIECYGDWIYAEPRSAQAQECAQYKTATEGRNPGLDDYVDVQRFVVAREAQGSLVEFEKLSSTKPKTTDSADHEPAEQEKGEEPNKRPVGRGKPPGTGKRSQGRGRGSSGARGGLGRGNGGRGHGARGSGGRGNWGGNRRGGGFFSAAG</sequence>
<feature type="compositionally biased region" description="Gly residues" evidence="1">
    <location>
        <begin position="551"/>
        <end position="596"/>
    </location>
</feature>
<dbReference type="Proteomes" id="UP001305779">
    <property type="component" value="Unassembled WGS sequence"/>
</dbReference>
<name>A0ABR0E9H4_ZASCE</name>
<gene>
    <name evidence="2" type="ORF">PRZ48_010573</name>
</gene>
<reference evidence="2 3" key="1">
    <citation type="journal article" date="2023" name="G3 (Bethesda)">
        <title>A chromosome-level genome assembly of Zasmidium syzygii isolated from banana leaves.</title>
        <authorList>
            <person name="van Westerhoven A.C."/>
            <person name="Mehrabi R."/>
            <person name="Talebi R."/>
            <person name="Steentjes M.B.F."/>
            <person name="Corcolon B."/>
            <person name="Chong P.A."/>
            <person name="Kema G.H.J."/>
            <person name="Seidl M.F."/>
        </authorList>
    </citation>
    <scope>NUCLEOTIDE SEQUENCE [LARGE SCALE GENOMIC DNA]</scope>
    <source>
        <strain evidence="2 3">P124</strain>
    </source>
</reference>
<accession>A0ABR0E9H4</accession>
<feature type="compositionally biased region" description="Acidic residues" evidence="1">
    <location>
        <begin position="172"/>
        <end position="183"/>
    </location>
</feature>
<feature type="region of interest" description="Disordered" evidence="1">
    <location>
        <begin position="504"/>
        <end position="596"/>
    </location>
</feature>
<feature type="region of interest" description="Disordered" evidence="1">
    <location>
        <begin position="93"/>
        <end position="112"/>
    </location>
</feature>
<evidence type="ECO:0000313" key="2">
    <source>
        <dbReference type="EMBL" id="KAK4497918.1"/>
    </source>
</evidence>
<keyword evidence="3" id="KW-1185">Reference proteome</keyword>
<comment type="caution">
    <text evidence="2">The sequence shown here is derived from an EMBL/GenBank/DDBJ whole genome shotgun (WGS) entry which is preliminary data.</text>
</comment>
<protein>
    <submittedName>
        <fullName evidence="2">Uncharacterized protein</fullName>
    </submittedName>
</protein>
<organism evidence="2 3">
    <name type="scientific">Zasmidium cellare</name>
    <name type="common">Wine cellar mold</name>
    <name type="synonym">Racodium cellare</name>
    <dbReference type="NCBI Taxonomy" id="395010"/>
    <lineage>
        <taxon>Eukaryota</taxon>
        <taxon>Fungi</taxon>
        <taxon>Dikarya</taxon>
        <taxon>Ascomycota</taxon>
        <taxon>Pezizomycotina</taxon>
        <taxon>Dothideomycetes</taxon>
        <taxon>Dothideomycetidae</taxon>
        <taxon>Mycosphaerellales</taxon>
        <taxon>Mycosphaerellaceae</taxon>
        <taxon>Zasmidium</taxon>
    </lineage>
</organism>
<feature type="region of interest" description="Disordered" evidence="1">
    <location>
        <begin position="149"/>
        <end position="241"/>
    </location>
</feature>
<feature type="compositionally biased region" description="Basic and acidic residues" evidence="1">
    <location>
        <begin position="184"/>
        <end position="195"/>
    </location>
</feature>
<evidence type="ECO:0000256" key="1">
    <source>
        <dbReference type="SAM" id="MobiDB-lite"/>
    </source>
</evidence>